<dbReference type="Gene3D" id="2.40.50.140">
    <property type="entry name" value="Nucleic acid-binding proteins"/>
    <property type="match status" value="1"/>
</dbReference>
<dbReference type="InterPro" id="IPR010718">
    <property type="entry name" value="DUF1294"/>
</dbReference>
<feature type="transmembrane region" description="Helical" evidence="1">
    <location>
        <begin position="176"/>
        <end position="197"/>
    </location>
</feature>
<accession>A0ABS8BI43</accession>
<organism evidence="3 4">
    <name type="scientific">Deefgea salmonis</name>
    <dbReference type="NCBI Taxonomy" id="2875502"/>
    <lineage>
        <taxon>Bacteria</taxon>
        <taxon>Pseudomonadati</taxon>
        <taxon>Pseudomonadota</taxon>
        <taxon>Betaproteobacteria</taxon>
        <taxon>Neisseriales</taxon>
        <taxon>Chitinibacteraceae</taxon>
        <taxon>Deefgea</taxon>
    </lineage>
</organism>
<reference evidence="3 4" key="1">
    <citation type="submission" date="2021-10" db="EMBL/GenBank/DDBJ databases">
        <authorList>
            <person name="Chen M."/>
        </authorList>
    </citation>
    <scope>NUCLEOTIDE SEQUENCE [LARGE SCALE GENOMIC DNA]</scope>
    <source>
        <strain evidence="3 4">H3-26</strain>
    </source>
</reference>
<dbReference type="RefSeq" id="WP_226763177.1">
    <property type="nucleotide sequence ID" value="NZ_JAJAWG010000001.1"/>
</dbReference>
<feature type="transmembrane region" description="Helical" evidence="1">
    <location>
        <begin position="114"/>
        <end position="132"/>
    </location>
</feature>
<dbReference type="PROSITE" id="PS51857">
    <property type="entry name" value="CSD_2"/>
    <property type="match status" value="1"/>
</dbReference>
<name>A0ABS8BI43_9NEIS</name>
<keyword evidence="1" id="KW-1133">Transmembrane helix</keyword>
<dbReference type="SUPFAM" id="SSF50249">
    <property type="entry name" value="Nucleic acid-binding proteins"/>
    <property type="match status" value="1"/>
</dbReference>
<evidence type="ECO:0000256" key="1">
    <source>
        <dbReference type="SAM" id="Phobius"/>
    </source>
</evidence>
<protein>
    <submittedName>
        <fullName evidence="3">DUF1294 domain-containing protein</fullName>
    </submittedName>
</protein>
<feature type="domain" description="CSD" evidence="2">
    <location>
        <begin position="1"/>
        <end position="67"/>
    </location>
</feature>
<dbReference type="InterPro" id="IPR012340">
    <property type="entry name" value="NA-bd_OB-fold"/>
</dbReference>
<evidence type="ECO:0000313" key="3">
    <source>
        <dbReference type="EMBL" id="MCB5195393.1"/>
    </source>
</evidence>
<evidence type="ECO:0000259" key="2">
    <source>
        <dbReference type="PROSITE" id="PS51857"/>
    </source>
</evidence>
<proteinExistence type="predicted"/>
<keyword evidence="4" id="KW-1185">Reference proteome</keyword>
<gene>
    <name evidence="3" type="ORF">LG219_03690</name>
</gene>
<dbReference type="EMBL" id="JAJAWG010000001">
    <property type="protein sequence ID" value="MCB5195393.1"/>
    <property type="molecule type" value="Genomic_DNA"/>
</dbReference>
<dbReference type="Pfam" id="PF06961">
    <property type="entry name" value="DUF1294"/>
    <property type="match status" value="1"/>
</dbReference>
<keyword evidence="1" id="KW-0812">Transmembrane</keyword>
<dbReference type="Proteomes" id="UP001198034">
    <property type="component" value="Unassembled WGS sequence"/>
</dbReference>
<feature type="transmembrane region" description="Helical" evidence="1">
    <location>
        <begin position="90"/>
        <end position="108"/>
    </location>
</feature>
<evidence type="ECO:0000313" key="4">
    <source>
        <dbReference type="Proteomes" id="UP001198034"/>
    </source>
</evidence>
<comment type="caution">
    <text evidence="3">The sequence shown here is derived from an EMBL/GenBank/DDBJ whole genome shotgun (WGS) entry which is preliminary data.</text>
</comment>
<keyword evidence="1" id="KW-0472">Membrane</keyword>
<dbReference type="InterPro" id="IPR002059">
    <property type="entry name" value="CSP_DNA-bd"/>
</dbReference>
<sequence length="203" mass="22803">MQNGKLRQWKKDFGFIEIASGERYFVHISTLKRGGIHQPRIGDTIYFTLGKDKQGRARAQMAASSAEQLLKIQARREAKAIEGKTARFDWVDYLAMGLLPITLLLVLLSPLRWVLLSLFGVMSATSFALYALDKKQATRGAWRIPEAVLHFIATLGGWPGAWAAQQVYRHKTQKGIFRVMFCLSMLINLLGLAELLWSGLAPV</sequence>